<feature type="compositionally biased region" description="Polar residues" evidence="1">
    <location>
        <begin position="1"/>
        <end position="23"/>
    </location>
</feature>
<feature type="region of interest" description="Disordered" evidence="1">
    <location>
        <begin position="1"/>
        <end position="24"/>
    </location>
</feature>
<evidence type="ECO:0000256" key="1">
    <source>
        <dbReference type="SAM" id="MobiDB-lite"/>
    </source>
</evidence>
<evidence type="ECO:0000313" key="3">
    <source>
        <dbReference type="Proteomes" id="UP000326452"/>
    </source>
</evidence>
<accession>A0A5E7SNF9</accession>
<organism evidence="2 3">
    <name type="scientific">Pseudomonas fluorescens</name>
    <dbReference type="NCBI Taxonomy" id="294"/>
    <lineage>
        <taxon>Bacteria</taxon>
        <taxon>Pseudomonadati</taxon>
        <taxon>Pseudomonadota</taxon>
        <taxon>Gammaproteobacteria</taxon>
        <taxon>Pseudomonadales</taxon>
        <taxon>Pseudomonadaceae</taxon>
        <taxon>Pseudomonas</taxon>
    </lineage>
</organism>
<proteinExistence type="predicted"/>
<dbReference type="AlphaFoldDB" id="A0A5E7SNF9"/>
<name>A0A5E7SNF9_PSEFL</name>
<sequence>MNLTALRNTGHTRQISHRNSGSSHGPIVRLMCPSDFGQLLKPFVFLDLFDAPSSFLGQMDHDFPARHAVQLDGLHGCGRRDDLDLGER</sequence>
<reference evidence="2 3" key="1">
    <citation type="submission" date="2019-09" db="EMBL/GenBank/DDBJ databases">
        <authorList>
            <person name="Chandra G."/>
            <person name="Truman W A."/>
        </authorList>
    </citation>
    <scope>NUCLEOTIDE SEQUENCE [LARGE SCALE GENOMIC DNA]</scope>
    <source>
        <strain evidence="2">PS941</strain>
    </source>
</reference>
<dbReference type="EMBL" id="CABVJC010000002">
    <property type="protein sequence ID" value="VVP88341.1"/>
    <property type="molecule type" value="Genomic_DNA"/>
</dbReference>
<evidence type="ECO:0000313" key="2">
    <source>
        <dbReference type="EMBL" id="VVP88341.1"/>
    </source>
</evidence>
<gene>
    <name evidence="2" type="ORF">PS941_01433</name>
</gene>
<dbReference type="Proteomes" id="UP000326452">
    <property type="component" value="Unassembled WGS sequence"/>
</dbReference>
<protein>
    <submittedName>
        <fullName evidence="2">Uncharacterized protein</fullName>
    </submittedName>
</protein>